<evidence type="ECO:0000313" key="1">
    <source>
        <dbReference type="EMBL" id="EFH44688.1"/>
    </source>
</evidence>
<dbReference type="HOGENOM" id="CLU_3053082_0_0_1"/>
<name>D7MHU1_ARALL</name>
<gene>
    <name evidence="1" type="ORF">ARALYDRAFT_915690</name>
</gene>
<dbReference type="EMBL" id="GL348719">
    <property type="protein sequence ID" value="EFH44688.1"/>
    <property type="molecule type" value="Genomic_DNA"/>
</dbReference>
<sequence>MRDVRFKISSPKANTLAKAIACSVTRDGRFNSYLASGGPAWLHTRIEEERRQRI</sequence>
<organism evidence="2">
    <name type="scientific">Arabidopsis lyrata subsp. lyrata</name>
    <name type="common">Lyre-leaved rock-cress</name>
    <dbReference type="NCBI Taxonomy" id="81972"/>
    <lineage>
        <taxon>Eukaryota</taxon>
        <taxon>Viridiplantae</taxon>
        <taxon>Streptophyta</taxon>
        <taxon>Embryophyta</taxon>
        <taxon>Tracheophyta</taxon>
        <taxon>Spermatophyta</taxon>
        <taxon>Magnoliopsida</taxon>
        <taxon>eudicotyledons</taxon>
        <taxon>Gunneridae</taxon>
        <taxon>Pentapetalae</taxon>
        <taxon>rosids</taxon>
        <taxon>malvids</taxon>
        <taxon>Brassicales</taxon>
        <taxon>Brassicaceae</taxon>
        <taxon>Camelineae</taxon>
        <taxon>Arabidopsis</taxon>
    </lineage>
</organism>
<dbReference type="AlphaFoldDB" id="D7MHU1"/>
<accession>D7MHU1</accession>
<proteinExistence type="predicted"/>
<evidence type="ECO:0000313" key="2">
    <source>
        <dbReference type="Proteomes" id="UP000008694"/>
    </source>
</evidence>
<reference evidence="2" key="1">
    <citation type="journal article" date="2011" name="Nat. Genet.">
        <title>The Arabidopsis lyrata genome sequence and the basis of rapid genome size change.</title>
        <authorList>
            <person name="Hu T.T."/>
            <person name="Pattyn P."/>
            <person name="Bakker E.G."/>
            <person name="Cao J."/>
            <person name="Cheng J.-F."/>
            <person name="Clark R.M."/>
            <person name="Fahlgren N."/>
            <person name="Fawcett J.A."/>
            <person name="Grimwood J."/>
            <person name="Gundlach H."/>
            <person name="Haberer G."/>
            <person name="Hollister J.D."/>
            <person name="Ossowski S."/>
            <person name="Ottilar R.P."/>
            <person name="Salamov A.A."/>
            <person name="Schneeberger K."/>
            <person name="Spannagl M."/>
            <person name="Wang X."/>
            <person name="Yang L."/>
            <person name="Nasrallah M.E."/>
            <person name="Bergelson J."/>
            <person name="Carrington J.C."/>
            <person name="Gaut B.S."/>
            <person name="Schmutz J."/>
            <person name="Mayer K.F.X."/>
            <person name="Van de Peer Y."/>
            <person name="Grigoriev I.V."/>
            <person name="Nordborg M."/>
            <person name="Weigel D."/>
            <person name="Guo Y.-L."/>
        </authorList>
    </citation>
    <scope>NUCLEOTIDE SEQUENCE [LARGE SCALE GENOMIC DNA]</scope>
    <source>
        <strain evidence="2">cv. MN47</strain>
    </source>
</reference>
<keyword evidence="2" id="KW-1185">Reference proteome</keyword>
<dbReference type="Gramene" id="scaffold_703432.1">
    <property type="protein sequence ID" value="scaffold_703432.1"/>
    <property type="gene ID" value="scaffold_703432.1"/>
</dbReference>
<dbReference type="Proteomes" id="UP000008694">
    <property type="component" value="Unassembled WGS sequence"/>
</dbReference>
<protein>
    <submittedName>
        <fullName evidence="1">Uncharacterized protein</fullName>
    </submittedName>
</protein>